<name>A0A7S3KYE6_9STRA</name>
<evidence type="ECO:0000256" key="2">
    <source>
        <dbReference type="ARBA" id="ARBA00022837"/>
    </source>
</evidence>
<sequence length="843" mass="96957">MFDLFRKTNQSKAIMRAVEEHKTMVLVEIVSAMGLSRDARDGVDPYVIVKQGNKEIHRTKPVQNDGNPIWTIKTKSLFVVPIPDKLSSPAASSGEGTKEGGARIQTDEPRTLSFQICDGFKRLATLTLTNEEVLENVKDHRIEYRPIPAEGSKLKHPVLALRFRLGSAQDLTFLGFKTPESEEDLPPSPKNKPVTSATDMNFKEVRIKNIFQQYRKRRDGIEYVRLMPGPDPDRPKEETEWMTKEQIVEESLKPSKKWVNAGHGTMGKIYVEILAADDLPNMDVDVNRNNDTDPFVSICFEDNLVRTDMLWDISNPRWMPWTMRAFCFHVRHPTSLLMLGVFDYDETPLDSHDPIGHVVINTANFYSDTEYLLRYNLHHDPRQVDEASRGSILIRMRLEWTSEVEAMKASYAAPPKFIINCPTAKSHNILRYLTRGAIDMENPSVDTVKLYASEVASYWTNYCYFLDVLFETLLWRGRCHISPNKSFWFPIQSAVCSGFILVSLECPRLSGAMFFYMLAWAMLSVNYWASRHPNPWKRVKRSEETNVVVLTGRSIHPPIHIEPNQGVEEGAIVDRVDKMRGQRMSKLITEFMYFVLKIYRIYSKTTVTAKFFSTPKNEWSFLSGRLYYLHMLLKYLCKYTRIYFSLINWQGYYTNKLTTTLVVLGTLCLFPPVHFIAWWTVRILAWTLLGPWMKLVDVCWVLGWYKTSDELTNLVRAGVEPTPDLPDFEAMLDSEVFLKMSQSGRIVGENAVKLRDMREHVFGHFSEAIPAVDSSRFPSVPLPASSARPWKEKEEAQVKREIIHVPGQKLRGTMILRQENSFTAEEDTTHETVAKQAGAKKND</sequence>
<evidence type="ECO:0000259" key="5">
    <source>
        <dbReference type="PROSITE" id="PS50004"/>
    </source>
</evidence>
<dbReference type="Pfam" id="PF00168">
    <property type="entry name" value="C2"/>
    <property type="match status" value="2"/>
</dbReference>
<evidence type="ECO:0000256" key="4">
    <source>
        <dbReference type="SAM" id="Phobius"/>
    </source>
</evidence>
<feature type="region of interest" description="Disordered" evidence="3">
    <location>
        <begin position="88"/>
        <end position="107"/>
    </location>
</feature>
<reference evidence="6" key="1">
    <citation type="submission" date="2021-01" db="EMBL/GenBank/DDBJ databases">
        <authorList>
            <person name="Corre E."/>
            <person name="Pelletier E."/>
            <person name="Niang G."/>
            <person name="Scheremetjew M."/>
            <person name="Finn R."/>
            <person name="Kale V."/>
            <person name="Holt S."/>
            <person name="Cochrane G."/>
            <person name="Meng A."/>
            <person name="Brown T."/>
            <person name="Cohen L."/>
        </authorList>
    </citation>
    <scope>NUCLEOTIDE SEQUENCE</scope>
    <source>
        <strain evidence="6">CCMP127</strain>
    </source>
</reference>
<keyword evidence="1" id="KW-0479">Metal-binding</keyword>
<dbReference type="Gene3D" id="2.60.40.150">
    <property type="entry name" value="C2 domain"/>
    <property type="match status" value="2"/>
</dbReference>
<feature type="region of interest" description="Disordered" evidence="3">
    <location>
        <begin position="821"/>
        <end position="843"/>
    </location>
</feature>
<evidence type="ECO:0000256" key="3">
    <source>
        <dbReference type="SAM" id="MobiDB-lite"/>
    </source>
</evidence>
<dbReference type="PROSITE" id="PS50004">
    <property type="entry name" value="C2"/>
    <property type="match status" value="1"/>
</dbReference>
<dbReference type="InterPro" id="IPR000008">
    <property type="entry name" value="C2_dom"/>
</dbReference>
<feature type="transmembrane region" description="Helical" evidence="4">
    <location>
        <begin position="510"/>
        <end position="529"/>
    </location>
</feature>
<keyword evidence="4" id="KW-1133">Transmembrane helix</keyword>
<accession>A0A7S3KYE6</accession>
<organism evidence="6">
    <name type="scientific">Amphora coffeiformis</name>
    <dbReference type="NCBI Taxonomy" id="265554"/>
    <lineage>
        <taxon>Eukaryota</taxon>
        <taxon>Sar</taxon>
        <taxon>Stramenopiles</taxon>
        <taxon>Ochrophyta</taxon>
        <taxon>Bacillariophyta</taxon>
        <taxon>Bacillariophyceae</taxon>
        <taxon>Bacillariophycidae</taxon>
        <taxon>Thalassiophysales</taxon>
        <taxon>Catenulaceae</taxon>
        <taxon>Amphora</taxon>
    </lineage>
</organism>
<gene>
    <name evidence="6" type="ORF">ACOF00016_LOCUS1745</name>
</gene>
<dbReference type="InterPro" id="IPR035892">
    <property type="entry name" value="C2_domain_sf"/>
</dbReference>
<keyword evidence="4" id="KW-0472">Membrane</keyword>
<dbReference type="GO" id="GO:0046872">
    <property type="term" value="F:metal ion binding"/>
    <property type="evidence" value="ECO:0007669"/>
    <property type="project" value="UniProtKB-KW"/>
</dbReference>
<keyword evidence="4" id="KW-0812">Transmembrane</keyword>
<feature type="transmembrane region" description="Helical" evidence="4">
    <location>
        <begin position="657"/>
        <end position="677"/>
    </location>
</feature>
<feature type="domain" description="C2" evidence="5">
    <location>
        <begin position="248"/>
        <end position="375"/>
    </location>
</feature>
<dbReference type="PANTHER" id="PTHR45911">
    <property type="entry name" value="C2 DOMAIN-CONTAINING PROTEIN"/>
    <property type="match status" value="1"/>
</dbReference>
<protein>
    <recommendedName>
        <fullName evidence="5">C2 domain-containing protein</fullName>
    </recommendedName>
</protein>
<evidence type="ECO:0000256" key="1">
    <source>
        <dbReference type="ARBA" id="ARBA00022723"/>
    </source>
</evidence>
<proteinExistence type="predicted"/>
<dbReference type="SMART" id="SM00239">
    <property type="entry name" value="C2"/>
    <property type="match status" value="2"/>
</dbReference>
<dbReference type="SUPFAM" id="SSF49562">
    <property type="entry name" value="C2 domain (Calcium/lipid-binding domain, CaLB)"/>
    <property type="match status" value="2"/>
</dbReference>
<dbReference type="AlphaFoldDB" id="A0A7S3KYE6"/>
<feature type="compositionally biased region" description="Basic and acidic residues" evidence="3">
    <location>
        <begin position="96"/>
        <end position="107"/>
    </location>
</feature>
<evidence type="ECO:0000313" key="6">
    <source>
        <dbReference type="EMBL" id="CAE0403548.1"/>
    </source>
</evidence>
<dbReference type="CDD" id="cd00030">
    <property type="entry name" value="C2"/>
    <property type="match status" value="2"/>
</dbReference>
<dbReference type="EMBL" id="HBIM01001998">
    <property type="protein sequence ID" value="CAE0403548.1"/>
    <property type="molecule type" value="Transcribed_RNA"/>
</dbReference>
<keyword evidence="2" id="KW-0106">Calcium</keyword>